<dbReference type="RefSeq" id="WP_252915755.1">
    <property type="nucleotide sequence ID" value="NZ_CP159480.1"/>
</dbReference>
<dbReference type="InterPro" id="IPR021295">
    <property type="entry name" value="DUF2867"/>
</dbReference>
<reference evidence="1 2" key="1">
    <citation type="submission" date="2020-01" db="EMBL/GenBank/DDBJ databases">
        <title>Genomes of bacteria type strains.</title>
        <authorList>
            <person name="Chen J."/>
            <person name="Zhu S."/>
            <person name="Yang J."/>
        </authorList>
    </citation>
    <scope>NUCLEOTIDE SEQUENCE [LARGE SCALE GENOMIC DNA]</scope>
    <source>
        <strain evidence="1 2">DSM 16655</strain>
    </source>
</reference>
<dbReference type="Proteomes" id="UP001320715">
    <property type="component" value="Unassembled WGS sequence"/>
</dbReference>
<sequence length="157" mass="17604">MKSREIPVSLPQPAFPGADWGDCFETLSDDPALLAEAAARRAFERMPRWVGGLMALRNLMVKPFGLKGDPDKASQGGTRVGIFPIIRNTPEQCILGFDDRHLDFRIVVETQSLPDRQTAVRMMTLVKRHNMLGRVYLAAIMPFHKLIVKTTLSRVSD</sequence>
<accession>A0ABT1CR16</accession>
<protein>
    <submittedName>
        <fullName evidence="1">DUF2867 domain-containing protein</fullName>
    </submittedName>
</protein>
<comment type="caution">
    <text evidence="1">The sequence shown here is derived from an EMBL/GenBank/DDBJ whole genome shotgun (WGS) entry which is preliminary data.</text>
</comment>
<name>A0ABT1CR16_9HYPH</name>
<organism evidence="1 2">
    <name type="scientific">Hoeflea alexandrii</name>
    <dbReference type="NCBI Taxonomy" id="288436"/>
    <lineage>
        <taxon>Bacteria</taxon>
        <taxon>Pseudomonadati</taxon>
        <taxon>Pseudomonadota</taxon>
        <taxon>Alphaproteobacteria</taxon>
        <taxon>Hyphomicrobiales</taxon>
        <taxon>Rhizobiaceae</taxon>
        <taxon>Hoeflea</taxon>
    </lineage>
</organism>
<proteinExistence type="predicted"/>
<keyword evidence="2" id="KW-1185">Reference proteome</keyword>
<dbReference type="EMBL" id="JAAAML010000002">
    <property type="protein sequence ID" value="MCO6408641.1"/>
    <property type="molecule type" value="Genomic_DNA"/>
</dbReference>
<evidence type="ECO:0000313" key="1">
    <source>
        <dbReference type="EMBL" id="MCO6408641.1"/>
    </source>
</evidence>
<dbReference type="Pfam" id="PF11066">
    <property type="entry name" value="DUF2867"/>
    <property type="match status" value="1"/>
</dbReference>
<evidence type="ECO:0000313" key="2">
    <source>
        <dbReference type="Proteomes" id="UP001320715"/>
    </source>
</evidence>
<gene>
    <name evidence="1" type="ORF">GTW23_10695</name>
</gene>